<dbReference type="RefSeq" id="WP_023791664.1">
    <property type="nucleotide sequence ID" value="NC_023003.1"/>
</dbReference>
<protein>
    <submittedName>
        <fullName evidence="3">Uncharacterized protein</fullName>
    </submittedName>
</protein>
<name>V6DHR6_9BACT</name>
<dbReference type="AlphaFoldDB" id="V6DHR6"/>
<dbReference type="EMBL" id="HG793133">
    <property type="protein sequence ID" value="CDK30478.1"/>
    <property type="molecule type" value="Genomic_DNA"/>
</dbReference>
<keyword evidence="4" id="KW-1185">Reference proteome</keyword>
<dbReference type="Proteomes" id="UP000018769">
    <property type="component" value="Chromosome I"/>
</dbReference>
<keyword evidence="1" id="KW-0175">Coiled coil</keyword>
<evidence type="ECO:0000256" key="2">
    <source>
        <dbReference type="SAM" id="SignalP"/>
    </source>
</evidence>
<sequence>MNNLKKYMLTLALLVPANSAFAAWNDYIPTWEKIKGSAKTAGNYAYSNAIKGANATAQAGKASFDYVKGLNKSTKVVLALGTLGTTGFAAAYKYNKNFKDAVNNKAAQAKNFTKDKLNSLKAKYNSLKDSYSKMDKAKKAKYTKIAAVTGATGVGLIAGYKLLGKYVEKYHLPSV</sequence>
<keyword evidence="2" id="KW-0732">Signal</keyword>
<proteinExistence type="predicted"/>
<dbReference type="KEGG" id="dpb:BABL1_gene_540"/>
<feature type="coiled-coil region" evidence="1">
    <location>
        <begin position="103"/>
        <end position="137"/>
    </location>
</feature>
<dbReference type="HOGENOM" id="CLU_1529839_0_0_7"/>
<evidence type="ECO:0000313" key="3">
    <source>
        <dbReference type="EMBL" id="CDK30478.1"/>
    </source>
</evidence>
<feature type="chain" id="PRO_5004744551" evidence="2">
    <location>
        <begin position="23"/>
        <end position="175"/>
    </location>
</feature>
<accession>V6DHR6</accession>
<feature type="signal peptide" evidence="2">
    <location>
        <begin position="1"/>
        <end position="22"/>
    </location>
</feature>
<organism evidence="3 4">
    <name type="scientific">Candidatus Babela massiliensis</name>
    <dbReference type="NCBI Taxonomy" id="673862"/>
    <lineage>
        <taxon>Bacteria</taxon>
        <taxon>Candidatus Babelota</taxon>
        <taxon>Candidatus Babeliae</taxon>
        <taxon>Candidatus Babeliales</taxon>
        <taxon>Candidatus Babeliaceae</taxon>
        <taxon>Candidatus Babela</taxon>
    </lineage>
</organism>
<evidence type="ECO:0000313" key="4">
    <source>
        <dbReference type="Proteomes" id="UP000018769"/>
    </source>
</evidence>
<dbReference type="STRING" id="673862.BABL1_gene_540"/>
<evidence type="ECO:0000256" key="1">
    <source>
        <dbReference type="SAM" id="Coils"/>
    </source>
</evidence>
<gene>
    <name evidence="3" type="ORF">BABL1_gene_540</name>
</gene>
<reference evidence="3 4" key="1">
    <citation type="journal article" date="2015" name="Biol. Direct">
        <title>Babela massiliensis, a representative of a widespread bacterial phylum with unusual adaptations to parasitism in amoebae.</title>
        <authorList>
            <person name="Pagnier I."/>
            <person name="Yutin N."/>
            <person name="Croce O."/>
            <person name="Makarova K.S."/>
            <person name="Wolf Y.I."/>
            <person name="Benamar S."/>
            <person name="Raoult D."/>
            <person name="Koonin E.V."/>
            <person name="La Scola B."/>
        </authorList>
    </citation>
    <scope>NUCLEOTIDE SEQUENCE [LARGE SCALE GENOMIC DNA]</scope>
    <source>
        <strain evidence="4">BABL1</strain>
    </source>
</reference>